<dbReference type="EMBL" id="PFSJ01000031">
    <property type="protein sequence ID" value="PJC23284.1"/>
    <property type="molecule type" value="Genomic_DNA"/>
</dbReference>
<accession>A0A2M8EKL7</accession>
<name>A0A2M8EKL7_UNCKA</name>
<dbReference type="Proteomes" id="UP000229756">
    <property type="component" value="Unassembled WGS sequence"/>
</dbReference>
<reference evidence="2" key="1">
    <citation type="submission" date="2017-09" db="EMBL/GenBank/DDBJ databases">
        <title>Depth-based differentiation of microbial function through sediment-hosted aquifers and enrichment of novel symbionts in the deep terrestrial subsurface.</title>
        <authorList>
            <person name="Probst A.J."/>
            <person name="Ladd B."/>
            <person name="Jarett J.K."/>
            <person name="Geller-Mcgrath D.E."/>
            <person name="Sieber C.M.K."/>
            <person name="Emerson J.B."/>
            <person name="Anantharaman K."/>
            <person name="Thomas B.C."/>
            <person name="Malmstrom R."/>
            <person name="Stieglmeier M."/>
            <person name="Klingl A."/>
            <person name="Woyke T."/>
            <person name="Ryan C.M."/>
            <person name="Banfield J.F."/>
        </authorList>
    </citation>
    <scope>NUCLEOTIDE SEQUENCE [LARGE SCALE GENOMIC DNA]</scope>
</reference>
<comment type="caution">
    <text evidence="1">The sequence shown here is derived from an EMBL/GenBank/DDBJ whole genome shotgun (WGS) entry which is preliminary data.</text>
</comment>
<proteinExistence type="predicted"/>
<organism evidence="1 2">
    <name type="scientific">candidate division WWE3 bacterium CG_4_9_14_0_2_um_filter_35_11</name>
    <dbReference type="NCBI Taxonomy" id="1975077"/>
    <lineage>
        <taxon>Bacteria</taxon>
        <taxon>Katanobacteria</taxon>
    </lineage>
</organism>
<dbReference type="AlphaFoldDB" id="A0A2M8EKL7"/>
<evidence type="ECO:0000313" key="2">
    <source>
        <dbReference type="Proteomes" id="UP000229756"/>
    </source>
</evidence>
<gene>
    <name evidence="1" type="ORF">CO058_04230</name>
</gene>
<evidence type="ECO:0000313" key="1">
    <source>
        <dbReference type="EMBL" id="PJC23284.1"/>
    </source>
</evidence>
<protein>
    <submittedName>
        <fullName evidence="1">Uncharacterized protein</fullName>
    </submittedName>
</protein>
<sequence>MIIKTKVTKITKQIPLTKEYFETTLKNYPTKKYFEKTLKKQIKSELKNYPTKLDLKRELVLYATKNDLYDLENRLGLRFDKLTDNIMQFKDDIVSMYLKIETETVSMKSLYDRHSGKIEAHELRITNLETKNI</sequence>